<organism evidence="1 2">
    <name type="scientific">Bremerella cremea</name>
    <dbReference type="NCBI Taxonomy" id="1031537"/>
    <lineage>
        <taxon>Bacteria</taxon>
        <taxon>Pseudomonadati</taxon>
        <taxon>Planctomycetota</taxon>
        <taxon>Planctomycetia</taxon>
        <taxon>Pirellulales</taxon>
        <taxon>Pirellulaceae</taxon>
        <taxon>Bremerella</taxon>
    </lineage>
</organism>
<dbReference type="RefSeq" id="WP_114369209.1">
    <property type="nucleotide sequence ID" value="NZ_QPEX01000024.1"/>
</dbReference>
<comment type="caution">
    <text evidence="1">The sequence shown here is derived from an EMBL/GenBank/DDBJ whole genome shotgun (WGS) entry which is preliminary data.</text>
</comment>
<proteinExistence type="predicted"/>
<dbReference type="AlphaFoldDB" id="A0A368KV55"/>
<sequence length="150" mass="17036">MTTKSPPVLNPQFSKIYPGPFRYSPGSDWVDSTFDVYCISTEQHVLSTFYWDERERAELVAYVLTCALEFCHSDCKDLDLQEWKAFRQLYPGPYYSTSEDSSGYGPIEVINSQSAERSLTFCYDRCFTGKAKLVAPHVVAALEQLATSVE</sequence>
<accession>A0A368KV55</accession>
<evidence type="ECO:0000313" key="2">
    <source>
        <dbReference type="Proteomes" id="UP000253562"/>
    </source>
</evidence>
<gene>
    <name evidence="1" type="ORF">DTL42_13310</name>
</gene>
<dbReference type="Proteomes" id="UP000253562">
    <property type="component" value="Unassembled WGS sequence"/>
</dbReference>
<reference evidence="1 2" key="1">
    <citation type="submission" date="2018-07" db="EMBL/GenBank/DDBJ databases">
        <title>Comparative genomes isolates from brazilian mangrove.</title>
        <authorList>
            <person name="De Araujo J.E."/>
            <person name="Taketani R.G."/>
            <person name="Silva M.C.P."/>
            <person name="Lourenco M.V."/>
            <person name="Oliveira V.M."/>
            <person name="Andreote F.D."/>
        </authorList>
    </citation>
    <scope>NUCLEOTIDE SEQUENCE [LARGE SCALE GENOMIC DNA]</scope>
    <source>
        <strain evidence="1 2">HEX PRIS-MGV</strain>
    </source>
</reference>
<name>A0A368KV55_9BACT</name>
<evidence type="ECO:0000313" key="1">
    <source>
        <dbReference type="EMBL" id="RCS49497.1"/>
    </source>
</evidence>
<protein>
    <submittedName>
        <fullName evidence="1">Uncharacterized protein</fullName>
    </submittedName>
</protein>
<dbReference type="OrthoDB" id="9923565at2"/>
<dbReference type="EMBL" id="QPEX01000024">
    <property type="protein sequence ID" value="RCS49497.1"/>
    <property type="molecule type" value="Genomic_DNA"/>
</dbReference>